<dbReference type="OrthoDB" id="6057955at2"/>
<reference evidence="1" key="1">
    <citation type="submission" date="2006-09" db="EMBL/GenBank/DDBJ databases">
        <title>Complete sequence of Rhodopseudomonas palustris BisA53.</title>
        <authorList>
            <consortium name="US DOE Joint Genome Institute"/>
            <person name="Copeland A."/>
            <person name="Lucas S."/>
            <person name="Lapidus A."/>
            <person name="Barry K."/>
            <person name="Detter J.C."/>
            <person name="Glavina del Rio T."/>
            <person name="Hammon N."/>
            <person name="Israni S."/>
            <person name="Dalin E."/>
            <person name="Tice H."/>
            <person name="Pitluck S."/>
            <person name="Chain P."/>
            <person name="Malfatti S."/>
            <person name="Shin M."/>
            <person name="Vergez L."/>
            <person name="Schmutz J."/>
            <person name="Larimer F."/>
            <person name="Land M."/>
            <person name="Hauser L."/>
            <person name="Pelletier D.A."/>
            <person name="Kyrpides N."/>
            <person name="Kim E."/>
            <person name="Harwood C.S."/>
            <person name="Oda Y."/>
            <person name="Richardson P."/>
        </authorList>
    </citation>
    <scope>NUCLEOTIDE SEQUENCE [LARGE SCALE GENOMIC DNA]</scope>
    <source>
        <strain evidence="1">BisA53</strain>
    </source>
</reference>
<dbReference type="Gene3D" id="1.20.1260.10">
    <property type="match status" value="1"/>
</dbReference>
<dbReference type="STRING" id="316055.RPE_3093"/>
<evidence type="ECO:0000313" key="1">
    <source>
        <dbReference type="EMBL" id="ABJ07030.1"/>
    </source>
</evidence>
<name>Q07M04_RHOP5</name>
<accession>Q07M04</accession>
<dbReference type="AlphaFoldDB" id="Q07M04"/>
<dbReference type="SUPFAM" id="SSF47240">
    <property type="entry name" value="Ferritin-like"/>
    <property type="match status" value="1"/>
</dbReference>
<dbReference type="HOGENOM" id="CLU_064893_0_0_5"/>
<organism evidence="1">
    <name type="scientific">Rhodopseudomonas palustris (strain BisA53)</name>
    <dbReference type="NCBI Taxonomy" id="316055"/>
    <lineage>
        <taxon>Bacteria</taxon>
        <taxon>Pseudomonadati</taxon>
        <taxon>Pseudomonadota</taxon>
        <taxon>Alphaproteobacteria</taxon>
        <taxon>Hyphomicrobiales</taxon>
        <taxon>Nitrobacteraceae</taxon>
        <taxon>Rhodopseudomonas</taxon>
    </lineage>
</organism>
<dbReference type="InterPro" id="IPR009078">
    <property type="entry name" value="Ferritin-like_SF"/>
</dbReference>
<protein>
    <submittedName>
        <fullName evidence="1">Uncharacterized protein</fullName>
    </submittedName>
</protein>
<dbReference type="eggNOG" id="COG1633">
    <property type="taxonomic scope" value="Bacteria"/>
</dbReference>
<gene>
    <name evidence="1" type="ordered locus">RPE_3093</name>
</gene>
<dbReference type="EMBL" id="CP000463">
    <property type="protein sequence ID" value="ABJ07030.1"/>
    <property type="molecule type" value="Genomic_DNA"/>
</dbReference>
<dbReference type="KEGG" id="rpe:RPE_3093"/>
<sequence length="294" mass="32122">MRSEPVLTVAPPASVGSMAELYAIALVQAETAATRYEHLAESDDQSFGAVQCVFEVLTQTERERARAITLGSLSSRNKRPDAADLCWTPADLMPAEELSDLGNSSLATAYDAWALAVRHRERAFVFWTYVAALASDRAVQAAAEDFARAALADGNLLRRERRLAWRMLRQTEGKGGEAVSEPKSAALLESLLLKDIILWSEHLTPRERDLLSTLGPSPLPPVSEPHEAILATGTLDQIKRRALRRAEQLASLYLDEADRARDQVSLELAQKLAGQSIARLAGLRKLASTALPES</sequence>
<dbReference type="InterPro" id="IPR012347">
    <property type="entry name" value="Ferritin-like"/>
</dbReference>
<proteinExistence type="predicted"/>